<dbReference type="PANTHER" id="PTHR46018:SF4">
    <property type="entry name" value="METALLO-HYDROLASE YHFI-RELATED"/>
    <property type="match status" value="1"/>
</dbReference>
<dbReference type="AlphaFoldDB" id="A0A7J9URM6"/>
<name>A0A7J9URM6_9MICO</name>
<dbReference type="PANTHER" id="PTHR46018">
    <property type="entry name" value="ZINC PHOSPHODIESTERASE ELAC PROTEIN 1"/>
    <property type="match status" value="1"/>
</dbReference>
<evidence type="ECO:0000313" key="2">
    <source>
        <dbReference type="EMBL" id="MPV87265.1"/>
    </source>
</evidence>
<comment type="caution">
    <text evidence="2">The sequence shown here is derived from an EMBL/GenBank/DDBJ whole genome shotgun (WGS) entry which is preliminary data.</text>
</comment>
<accession>A0A7J9URM6</accession>
<dbReference type="PROSITE" id="PS51257">
    <property type="entry name" value="PROKAR_LIPOPROTEIN"/>
    <property type="match status" value="1"/>
</dbReference>
<dbReference type="CDD" id="cd07716">
    <property type="entry name" value="RNaseZ_short-form-like_MBL-fold"/>
    <property type="match status" value="1"/>
</dbReference>
<evidence type="ECO:0000259" key="1">
    <source>
        <dbReference type="Pfam" id="PF12706"/>
    </source>
</evidence>
<dbReference type="SUPFAM" id="SSF56281">
    <property type="entry name" value="Metallo-hydrolase/oxidoreductase"/>
    <property type="match status" value="1"/>
</dbReference>
<dbReference type="GO" id="GO:0042781">
    <property type="term" value="F:3'-tRNA processing endoribonuclease activity"/>
    <property type="evidence" value="ECO:0007669"/>
    <property type="project" value="TreeGrafter"/>
</dbReference>
<reference evidence="2 3" key="1">
    <citation type="submission" date="2019-10" db="EMBL/GenBank/DDBJ databases">
        <title>Georgenia wutianyii sp. nov. and Georgenia yuyongxinii sp. nov. isolated from plateau pika (Ochotona curzoniae) in the Qinghai-Tibet plateau of China.</title>
        <authorList>
            <person name="Tian Z."/>
        </authorList>
    </citation>
    <scope>NUCLEOTIDE SEQUENCE [LARGE SCALE GENOMIC DNA]</scope>
    <source>
        <strain evidence="2 3">JCM 15130</strain>
    </source>
</reference>
<dbReference type="Gene3D" id="3.60.15.10">
    <property type="entry name" value="Ribonuclease Z/Hydroxyacylglutathione hydrolase-like"/>
    <property type="match status" value="1"/>
</dbReference>
<gene>
    <name evidence="2" type="ORF">GB882_01185</name>
</gene>
<dbReference type="InterPro" id="IPR001279">
    <property type="entry name" value="Metallo-B-lactamas"/>
</dbReference>
<dbReference type="InterPro" id="IPR036866">
    <property type="entry name" value="RibonucZ/Hydroxyglut_hydro"/>
</dbReference>
<proteinExistence type="predicted"/>
<dbReference type="EMBL" id="WHPD01000255">
    <property type="protein sequence ID" value="MPV87265.1"/>
    <property type="molecule type" value="Genomic_DNA"/>
</dbReference>
<evidence type="ECO:0000313" key="3">
    <source>
        <dbReference type="Proteomes" id="UP000429644"/>
    </source>
</evidence>
<protein>
    <submittedName>
        <fullName evidence="2">MBL fold metallo-hydrolase</fullName>
    </submittedName>
</protein>
<dbReference type="OrthoDB" id="9800940at2"/>
<sequence>MRLTVVGCSGSMSGPASAASCYLVQADGRGADGRTRTWSVVLDLGPGAMGALMNHIDPADVDVLALSHLHADHMVDIIGMQVYRRWHPDGALAPLAVHAPAGALERVRAVGGDDAAEDYAGEFTFLEHDPGRAVQVGPMRLQVFPVRHPVPAYGIRVTGPSDRGPGEVALAYTGDTDSCEGVVDLARGADLLLSEAAFQEGRDTVRGIHLTGRRAGEVAAAAGVRRLVLTHLQPWTDPDVVRAEAHEVYAGPVDLAAPGATWTL</sequence>
<feature type="domain" description="Metallo-beta-lactamase" evidence="1">
    <location>
        <begin position="42"/>
        <end position="231"/>
    </location>
</feature>
<dbReference type="RefSeq" id="WP_152229819.1">
    <property type="nucleotide sequence ID" value="NZ_BAAAOT010000001.1"/>
</dbReference>
<organism evidence="2 3">
    <name type="scientific">Georgenia ruanii</name>
    <dbReference type="NCBI Taxonomy" id="348442"/>
    <lineage>
        <taxon>Bacteria</taxon>
        <taxon>Bacillati</taxon>
        <taxon>Actinomycetota</taxon>
        <taxon>Actinomycetes</taxon>
        <taxon>Micrococcales</taxon>
        <taxon>Bogoriellaceae</taxon>
        <taxon>Georgenia</taxon>
    </lineage>
</organism>
<keyword evidence="3" id="KW-1185">Reference proteome</keyword>
<keyword evidence="2" id="KW-0378">Hydrolase</keyword>
<dbReference type="Pfam" id="PF12706">
    <property type="entry name" value="Lactamase_B_2"/>
    <property type="match status" value="1"/>
</dbReference>
<dbReference type="Proteomes" id="UP000429644">
    <property type="component" value="Unassembled WGS sequence"/>
</dbReference>